<evidence type="ECO:0000256" key="14">
    <source>
        <dbReference type="SAM" id="SignalP"/>
    </source>
</evidence>
<dbReference type="Proteomes" id="UP001222027">
    <property type="component" value="Unassembled WGS sequence"/>
</dbReference>
<feature type="domain" description="Protein kinase" evidence="15">
    <location>
        <begin position="552"/>
        <end position="834"/>
    </location>
</feature>
<evidence type="ECO:0000256" key="4">
    <source>
        <dbReference type="ARBA" id="ARBA00022692"/>
    </source>
</evidence>
<keyword evidence="17" id="KW-1185">Reference proteome</keyword>
<keyword evidence="6 12" id="KW-0547">Nucleotide-binding</keyword>
<keyword evidence="9 13" id="KW-1133">Transmembrane helix</keyword>
<dbReference type="Pfam" id="PF13947">
    <property type="entry name" value="GUB_WAK_bind"/>
    <property type="match status" value="2"/>
</dbReference>
<evidence type="ECO:0000256" key="12">
    <source>
        <dbReference type="PROSITE-ProRule" id="PRU10141"/>
    </source>
</evidence>
<feature type="transmembrane region" description="Helical" evidence="13">
    <location>
        <begin position="476"/>
        <end position="500"/>
    </location>
</feature>
<comment type="subcellular location">
    <subcellularLocation>
        <location evidence="1">Membrane</location>
        <topology evidence="1">Single-pass type I membrane protein</topology>
    </subcellularLocation>
</comment>
<dbReference type="InterPro" id="IPR011009">
    <property type="entry name" value="Kinase-like_dom_sf"/>
</dbReference>
<dbReference type="PANTHER" id="PTHR27009">
    <property type="entry name" value="RUST RESISTANCE KINASE LR10-RELATED"/>
    <property type="match status" value="1"/>
</dbReference>
<reference evidence="16 17" key="1">
    <citation type="submission" date="2022-12" db="EMBL/GenBank/DDBJ databases">
        <title>Chromosome-scale assembly of the Ensete ventricosum genome.</title>
        <authorList>
            <person name="Dussert Y."/>
            <person name="Stocks J."/>
            <person name="Wendawek A."/>
            <person name="Woldeyes F."/>
            <person name="Nichols R.A."/>
            <person name="Borrell J.S."/>
        </authorList>
    </citation>
    <scope>NUCLEOTIDE SEQUENCE [LARGE SCALE GENOMIC DNA]</scope>
    <source>
        <strain evidence="17">cv. Maze</strain>
        <tissue evidence="16">Seeds</tissue>
    </source>
</reference>
<dbReference type="Gene3D" id="1.10.510.10">
    <property type="entry name" value="Transferase(Phosphotransferase) domain 1"/>
    <property type="match status" value="1"/>
</dbReference>
<keyword evidence="11" id="KW-0325">Glycoprotein</keyword>
<evidence type="ECO:0000256" key="11">
    <source>
        <dbReference type="ARBA" id="ARBA00023180"/>
    </source>
</evidence>
<evidence type="ECO:0000313" key="16">
    <source>
        <dbReference type="EMBL" id="KAJ8497764.1"/>
    </source>
</evidence>
<keyword evidence="8 12" id="KW-0067">ATP-binding</keyword>
<evidence type="ECO:0000256" key="13">
    <source>
        <dbReference type="SAM" id="Phobius"/>
    </source>
</evidence>
<feature type="chain" id="PRO_5044023831" description="Protein kinase domain-containing protein" evidence="14">
    <location>
        <begin position="29"/>
        <end position="860"/>
    </location>
</feature>
<dbReference type="FunFam" id="1.10.510.10:FF:000590">
    <property type="entry name" value="PR5-like receptor kinase"/>
    <property type="match status" value="1"/>
</dbReference>
<evidence type="ECO:0000256" key="8">
    <source>
        <dbReference type="ARBA" id="ARBA00022840"/>
    </source>
</evidence>
<feature type="transmembrane region" description="Helical" evidence="13">
    <location>
        <begin position="507"/>
        <end position="527"/>
    </location>
</feature>
<dbReference type="SUPFAM" id="SSF56112">
    <property type="entry name" value="Protein kinase-like (PK-like)"/>
    <property type="match status" value="1"/>
</dbReference>
<dbReference type="PROSITE" id="PS00107">
    <property type="entry name" value="PROTEIN_KINASE_ATP"/>
    <property type="match status" value="1"/>
</dbReference>
<organism evidence="16 17">
    <name type="scientific">Ensete ventricosum</name>
    <name type="common">Abyssinian banana</name>
    <name type="synonym">Musa ensete</name>
    <dbReference type="NCBI Taxonomy" id="4639"/>
    <lineage>
        <taxon>Eukaryota</taxon>
        <taxon>Viridiplantae</taxon>
        <taxon>Streptophyta</taxon>
        <taxon>Embryophyta</taxon>
        <taxon>Tracheophyta</taxon>
        <taxon>Spermatophyta</taxon>
        <taxon>Magnoliopsida</taxon>
        <taxon>Liliopsida</taxon>
        <taxon>Zingiberales</taxon>
        <taxon>Musaceae</taxon>
        <taxon>Ensete</taxon>
    </lineage>
</organism>
<gene>
    <name evidence="16" type="ORF">OPV22_008316</name>
</gene>
<evidence type="ECO:0000256" key="1">
    <source>
        <dbReference type="ARBA" id="ARBA00004479"/>
    </source>
</evidence>
<dbReference type="InterPro" id="IPR045874">
    <property type="entry name" value="LRK10/LRL21-25-like"/>
</dbReference>
<sequence>MAVTRASAIFPLLLLLLLLLHLLSSGLAAARQDCPPFSCGQLRDVENPFRRKDDPALCGEPTYQLSCDANRSTFRIGSTDYSVTQISYENSTFRLVDPNFANGSCGLPAQPLSLTNQSTAGLMCYYSSVWASFMNCSEAIQNDTQYHLLSCLSHKDRWFVYVIVDLDADELFDLHPGCKYLSMIPVAGDAFGYYDPPSSSIDPFSILQKGFDCILSSGLAAARQDCPPFSCGQLRDVENPFRRKDDPALCGEPTYQLSCDANRSTFRIGSTDYSVTQISYENSTFRLVDPNFANGSCGLPAQPLSLTNQSTAGLMCYYSSVWASFMNCSEAIQNDTQYHLLSCLSHKDRWFVYVIVAADADELGYLHPGCEYLSMIPVAYDAFGYYDPPSSSIDPFSILQKGFDCNIPGRPPHWKSKVIHQCLNESISMFSGLTRSYHILTVVSNLVRSELHFASCVNNYYFSGTFTSWSTYHSSIYRITVVVIVLIQIVQLLIVLFILGRFVVAPIALFVFLAHKLWVSLASVDAVEKFLRAQQMLTPTRYAYTDIVAITRHFRQKLGQGGFGSVFKGELAGGLLVAVKLLGNSNCNGDEFISEVATIGRIHHVNVVRLVGYCAEGSKRALVYEYMPNGSLDKYIFSSRATIFTSEKLIDIARGIHYLHRGCDMQILHFDIKPHNILLDRTFTPKISDFGLAKLYPKGNSLVSVSAARGTVGYIAPELISRSFGIISHKSDVYSFGMLLLEMAGRRRNVDPRAQNSSQVYYPSWIYDKLTTIRRQQEIQLDDTIEIEESEKKLSVVGLWCIQIKPSERPTMAKVMEMLEADASSLPIPPKPFFSSVDSSTSQTKTCLTSSSAQLSIISE</sequence>
<comment type="caution">
    <text evidence="16">The sequence shown here is derived from an EMBL/GenBank/DDBJ whole genome shotgun (WGS) entry which is preliminary data.</text>
</comment>
<dbReference type="PROSITE" id="PS50011">
    <property type="entry name" value="PROTEIN_KINASE_DOM"/>
    <property type="match status" value="1"/>
</dbReference>
<keyword evidence="7" id="KW-0418">Kinase</keyword>
<dbReference type="PROSITE" id="PS00108">
    <property type="entry name" value="PROTEIN_KINASE_ST"/>
    <property type="match status" value="1"/>
</dbReference>
<dbReference type="GO" id="GO:0016020">
    <property type="term" value="C:membrane"/>
    <property type="evidence" value="ECO:0007669"/>
    <property type="project" value="UniProtKB-SubCell"/>
</dbReference>
<dbReference type="Pfam" id="PF00069">
    <property type="entry name" value="Pkinase"/>
    <property type="match status" value="1"/>
</dbReference>
<name>A0AAV8R812_ENSVE</name>
<dbReference type="GO" id="GO:0030247">
    <property type="term" value="F:polysaccharide binding"/>
    <property type="evidence" value="ECO:0007669"/>
    <property type="project" value="InterPro"/>
</dbReference>
<dbReference type="AlphaFoldDB" id="A0AAV8R812"/>
<evidence type="ECO:0000256" key="6">
    <source>
        <dbReference type="ARBA" id="ARBA00022741"/>
    </source>
</evidence>
<evidence type="ECO:0000256" key="7">
    <source>
        <dbReference type="ARBA" id="ARBA00022777"/>
    </source>
</evidence>
<keyword evidence="3" id="KW-0808">Transferase</keyword>
<evidence type="ECO:0000256" key="3">
    <source>
        <dbReference type="ARBA" id="ARBA00022679"/>
    </source>
</evidence>
<dbReference type="GO" id="GO:0004674">
    <property type="term" value="F:protein serine/threonine kinase activity"/>
    <property type="evidence" value="ECO:0007669"/>
    <property type="project" value="UniProtKB-KW"/>
</dbReference>
<dbReference type="FunFam" id="3.30.200.20:FF:000178">
    <property type="entry name" value="serine/threonine-protein kinase PBS1-like"/>
    <property type="match status" value="1"/>
</dbReference>
<evidence type="ECO:0000259" key="15">
    <source>
        <dbReference type="PROSITE" id="PS50011"/>
    </source>
</evidence>
<keyword evidence="4 13" id="KW-0812">Transmembrane</keyword>
<accession>A0AAV8R812</accession>
<dbReference type="InterPro" id="IPR025287">
    <property type="entry name" value="WAK_GUB"/>
</dbReference>
<proteinExistence type="predicted"/>
<dbReference type="Gene3D" id="3.30.200.20">
    <property type="entry name" value="Phosphorylase Kinase, domain 1"/>
    <property type="match status" value="1"/>
</dbReference>
<keyword evidence="10 13" id="KW-0472">Membrane</keyword>
<protein>
    <recommendedName>
        <fullName evidence="15">Protein kinase domain-containing protein</fullName>
    </recommendedName>
</protein>
<dbReference type="EMBL" id="JAQQAF010000003">
    <property type="protein sequence ID" value="KAJ8497764.1"/>
    <property type="molecule type" value="Genomic_DNA"/>
</dbReference>
<feature type="binding site" evidence="12">
    <location>
        <position position="580"/>
    </location>
    <ligand>
        <name>ATP</name>
        <dbReference type="ChEBI" id="CHEBI:30616"/>
    </ligand>
</feature>
<evidence type="ECO:0000256" key="5">
    <source>
        <dbReference type="ARBA" id="ARBA00022729"/>
    </source>
</evidence>
<dbReference type="InterPro" id="IPR008271">
    <property type="entry name" value="Ser/Thr_kinase_AS"/>
</dbReference>
<dbReference type="InterPro" id="IPR017441">
    <property type="entry name" value="Protein_kinase_ATP_BS"/>
</dbReference>
<keyword evidence="5 14" id="KW-0732">Signal</keyword>
<evidence type="ECO:0000256" key="2">
    <source>
        <dbReference type="ARBA" id="ARBA00022527"/>
    </source>
</evidence>
<evidence type="ECO:0000256" key="10">
    <source>
        <dbReference type="ARBA" id="ARBA00023136"/>
    </source>
</evidence>
<keyword evidence="2" id="KW-0723">Serine/threonine-protein kinase</keyword>
<feature type="signal peptide" evidence="14">
    <location>
        <begin position="1"/>
        <end position="28"/>
    </location>
</feature>
<dbReference type="InterPro" id="IPR000719">
    <property type="entry name" value="Prot_kinase_dom"/>
</dbReference>
<evidence type="ECO:0000256" key="9">
    <source>
        <dbReference type="ARBA" id="ARBA00022989"/>
    </source>
</evidence>
<dbReference type="SMART" id="SM00220">
    <property type="entry name" value="S_TKc"/>
    <property type="match status" value="1"/>
</dbReference>
<dbReference type="GO" id="GO:0005524">
    <property type="term" value="F:ATP binding"/>
    <property type="evidence" value="ECO:0007669"/>
    <property type="project" value="UniProtKB-UniRule"/>
</dbReference>
<evidence type="ECO:0000313" key="17">
    <source>
        <dbReference type="Proteomes" id="UP001222027"/>
    </source>
</evidence>